<evidence type="ECO:0000256" key="1">
    <source>
        <dbReference type="ARBA" id="ARBA00004418"/>
    </source>
</evidence>
<name>A0A839EIH0_9HYPH</name>
<comment type="caution">
    <text evidence="5">The sequence shown here is derived from an EMBL/GenBank/DDBJ whole genome shotgun (WGS) entry which is preliminary data.</text>
</comment>
<evidence type="ECO:0000256" key="3">
    <source>
        <dbReference type="ARBA" id="ARBA00022729"/>
    </source>
</evidence>
<dbReference type="PANTHER" id="PTHR30290:SF38">
    <property type="entry name" value="D,D-DIPEPTIDE-BINDING PERIPLASMIC PROTEIN DDPA-RELATED"/>
    <property type="match status" value="1"/>
</dbReference>
<dbReference type="PANTHER" id="PTHR30290">
    <property type="entry name" value="PERIPLASMIC BINDING COMPONENT OF ABC TRANSPORTER"/>
    <property type="match status" value="1"/>
</dbReference>
<proteinExistence type="inferred from homology"/>
<dbReference type="Gene3D" id="3.10.105.10">
    <property type="entry name" value="Dipeptide-binding Protein, Domain 3"/>
    <property type="match status" value="1"/>
</dbReference>
<dbReference type="GO" id="GO:0043190">
    <property type="term" value="C:ATP-binding cassette (ABC) transporter complex"/>
    <property type="evidence" value="ECO:0007669"/>
    <property type="project" value="InterPro"/>
</dbReference>
<organism evidence="5 6">
    <name type="scientific">Phyllobacterium myrsinacearum</name>
    <dbReference type="NCBI Taxonomy" id="28101"/>
    <lineage>
        <taxon>Bacteria</taxon>
        <taxon>Pseudomonadati</taxon>
        <taxon>Pseudomonadota</taxon>
        <taxon>Alphaproteobacteria</taxon>
        <taxon>Hyphomicrobiales</taxon>
        <taxon>Phyllobacteriaceae</taxon>
        <taxon>Phyllobacterium</taxon>
    </lineage>
</organism>
<evidence type="ECO:0000313" key="6">
    <source>
        <dbReference type="Proteomes" id="UP000549052"/>
    </source>
</evidence>
<evidence type="ECO:0000259" key="4">
    <source>
        <dbReference type="Pfam" id="PF00496"/>
    </source>
</evidence>
<dbReference type="GO" id="GO:1904680">
    <property type="term" value="F:peptide transmembrane transporter activity"/>
    <property type="evidence" value="ECO:0007669"/>
    <property type="project" value="TreeGrafter"/>
</dbReference>
<dbReference type="GO" id="GO:0030288">
    <property type="term" value="C:outer membrane-bounded periplasmic space"/>
    <property type="evidence" value="ECO:0007669"/>
    <property type="project" value="TreeGrafter"/>
</dbReference>
<evidence type="ECO:0000313" key="5">
    <source>
        <dbReference type="EMBL" id="MBA8880123.1"/>
    </source>
</evidence>
<dbReference type="PIRSF" id="PIRSF002741">
    <property type="entry name" value="MppA"/>
    <property type="match status" value="1"/>
</dbReference>
<sequence length="580" mass="64714">MTADRNAVTRRLSIASRITDYLPAAATFGLALLASSPLAGAAPASAEVLLTMHIEEQTSWVRNFNPFDVGGRRQSTLDFIYEPLVVFNELDNGKPTYRLATGFKFADDLKSITYTIRDGVKWSDDKPLTAADVKFTIEMMRKNPALDFVGVADSVASVEAPSATEVKITLKDVDTHFPESLSDLPVVPEHIWKDIADPLAFKNETPVGSGPMTEVRRFTPQVYEQCRNPNYWDTASLKIDCLKLPQISGNDQILATLPEGQMDWFGSFIPEIEKTYVALDPKHNHYWQPPAETVAFQMNLKTKKPGNAAAFNDIAFRRAISLVMDRTAMVDIASFGYPVVNLHASGLPPRFDSWRNPDAEKAQDEWMGYDTDKADKLLDEAGYKKGADGFRATPKGEPIAFSIMVPNGWTDWIDAVQIAAEGLRKVGINVSVATPEYEQWGKQIVEGNFDSLINSRADGPTPFRGYYQSLATAFGGRITGAPSRYSNPDLDKLFSDYKKATTIEERRTIFNQIQLVVADNFPVIPLFNGPTWYQFSTKRFAGWVSKEDPAMNPENHENNRMRLIHLLRLHPVDEKAGDNG</sequence>
<reference evidence="5 6" key="1">
    <citation type="submission" date="2020-07" db="EMBL/GenBank/DDBJ databases">
        <title>Genomic Encyclopedia of Type Strains, Phase IV (KMG-V): Genome sequencing to study the core and pangenomes of soil and plant-associated prokaryotes.</title>
        <authorList>
            <person name="Whitman W."/>
        </authorList>
    </citation>
    <scope>NUCLEOTIDE SEQUENCE [LARGE SCALE GENOMIC DNA]</scope>
    <source>
        <strain evidence="5 6">AN3</strain>
    </source>
</reference>
<protein>
    <submittedName>
        <fullName evidence="5">Peptide/nickel transport system substrate-binding protein</fullName>
    </submittedName>
</protein>
<dbReference type="Proteomes" id="UP000549052">
    <property type="component" value="Unassembled WGS sequence"/>
</dbReference>
<dbReference type="AlphaFoldDB" id="A0A839EIH0"/>
<dbReference type="SUPFAM" id="SSF53850">
    <property type="entry name" value="Periplasmic binding protein-like II"/>
    <property type="match status" value="1"/>
</dbReference>
<gene>
    <name evidence="5" type="ORF">FHW16_003842</name>
</gene>
<dbReference type="InterPro" id="IPR039424">
    <property type="entry name" value="SBP_5"/>
</dbReference>
<dbReference type="InterPro" id="IPR023765">
    <property type="entry name" value="SBP_5_CS"/>
</dbReference>
<comment type="subcellular location">
    <subcellularLocation>
        <location evidence="1">Periplasm</location>
    </subcellularLocation>
</comment>
<dbReference type="InterPro" id="IPR030678">
    <property type="entry name" value="Peptide/Ni-bd"/>
</dbReference>
<feature type="domain" description="Solute-binding protein family 5" evidence="4">
    <location>
        <begin position="95"/>
        <end position="471"/>
    </location>
</feature>
<dbReference type="InterPro" id="IPR000914">
    <property type="entry name" value="SBP_5_dom"/>
</dbReference>
<dbReference type="CDD" id="cd08509">
    <property type="entry name" value="PBP2_TmCBP_oligosaccharides_like"/>
    <property type="match status" value="1"/>
</dbReference>
<dbReference type="Gene3D" id="3.90.76.10">
    <property type="entry name" value="Dipeptide-binding Protein, Domain 1"/>
    <property type="match status" value="1"/>
</dbReference>
<dbReference type="GO" id="GO:0042938">
    <property type="term" value="P:dipeptide transport"/>
    <property type="evidence" value="ECO:0007669"/>
    <property type="project" value="TreeGrafter"/>
</dbReference>
<keyword evidence="6" id="KW-1185">Reference proteome</keyword>
<comment type="similarity">
    <text evidence="2">Belongs to the bacterial solute-binding protein 5 family.</text>
</comment>
<evidence type="ECO:0000256" key="2">
    <source>
        <dbReference type="ARBA" id="ARBA00005695"/>
    </source>
</evidence>
<dbReference type="EMBL" id="JACGXN010000006">
    <property type="protein sequence ID" value="MBA8880123.1"/>
    <property type="molecule type" value="Genomic_DNA"/>
</dbReference>
<keyword evidence="3" id="KW-0732">Signal</keyword>
<dbReference type="Gene3D" id="3.40.190.10">
    <property type="entry name" value="Periplasmic binding protein-like II"/>
    <property type="match status" value="1"/>
</dbReference>
<accession>A0A839EIH0</accession>
<dbReference type="PROSITE" id="PS01040">
    <property type="entry name" value="SBP_BACTERIAL_5"/>
    <property type="match status" value="1"/>
</dbReference>
<dbReference type="Pfam" id="PF00496">
    <property type="entry name" value="SBP_bac_5"/>
    <property type="match status" value="1"/>
</dbReference>
<dbReference type="RefSeq" id="WP_182550777.1">
    <property type="nucleotide sequence ID" value="NZ_JACGXN010000006.1"/>
</dbReference>